<comment type="caution">
    <text evidence="5">The sequence shown here is derived from an EMBL/GenBank/DDBJ whole genome shotgun (WGS) entry which is preliminary data.</text>
</comment>
<reference evidence="6" key="1">
    <citation type="journal article" date="2019" name="Int. J. Syst. Evol. Microbiol.">
        <title>The Global Catalogue of Microorganisms (GCM) 10K type strain sequencing project: providing services to taxonomists for standard genome sequencing and annotation.</title>
        <authorList>
            <consortium name="The Broad Institute Genomics Platform"/>
            <consortium name="The Broad Institute Genome Sequencing Center for Infectious Disease"/>
            <person name="Wu L."/>
            <person name="Ma J."/>
        </authorList>
    </citation>
    <scope>NUCLEOTIDE SEQUENCE [LARGE SCALE GENOMIC DNA]</scope>
    <source>
        <strain evidence="6">S1</strain>
    </source>
</reference>
<dbReference type="InterPro" id="IPR024185">
    <property type="entry name" value="FTHF_cligase-like_sf"/>
</dbReference>
<dbReference type="EC" id="6.3.3.2" evidence="4"/>
<dbReference type="Gene3D" id="3.40.50.10420">
    <property type="entry name" value="NagB/RpiA/CoA transferase-like"/>
    <property type="match status" value="1"/>
</dbReference>
<accession>A0ABW4C8I1</accession>
<dbReference type="Proteomes" id="UP001597282">
    <property type="component" value="Unassembled WGS sequence"/>
</dbReference>
<dbReference type="InterPro" id="IPR002698">
    <property type="entry name" value="FTHF_cligase"/>
</dbReference>
<keyword evidence="6" id="KW-1185">Reference proteome</keyword>
<dbReference type="PANTHER" id="PTHR23407:SF1">
    <property type="entry name" value="5-FORMYLTETRAHYDROFOLATE CYCLO-LIGASE"/>
    <property type="match status" value="1"/>
</dbReference>
<sequence>MTTEKEALRSCLLSLREGMDPVAARRESAAVCGVLGAEPVYQETHKILFYMPHKGEVDLRPLMELGWREGKQVVLPRSVPRTRELELYRIESFREVSQGAYGIQEPVPTDGNWVAPEEVELVMVPGVGFDSAGYRLGYGGGYYDRFFAGPGKGATRIGVAYSFQWMPTVYPEPHDQALHGVVTQEGVRVLGGGVNEDGWS</sequence>
<dbReference type="InterPro" id="IPR037171">
    <property type="entry name" value="NagB/RpiA_transferase-like"/>
</dbReference>
<protein>
    <recommendedName>
        <fullName evidence="4">5-formyltetrahydrofolate cyclo-ligase</fullName>
        <ecNumber evidence="4">6.3.3.2</ecNumber>
    </recommendedName>
</protein>
<evidence type="ECO:0000256" key="4">
    <source>
        <dbReference type="RuleBase" id="RU361279"/>
    </source>
</evidence>
<dbReference type="RefSeq" id="WP_380164711.1">
    <property type="nucleotide sequence ID" value="NZ_JBHTNU010000007.1"/>
</dbReference>
<proteinExistence type="inferred from homology"/>
<evidence type="ECO:0000256" key="2">
    <source>
        <dbReference type="ARBA" id="ARBA00022741"/>
    </source>
</evidence>
<evidence type="ECO:0000313" key="5">
    <source>
        <dbReference type="EMBL" id="MFD1427049.1"/>
    </source>
</evidence>
<dbReference type="SUPFAM" id="SSF100950">
    <property type="entry name" value="NagB/RpiA/CoA transferase-like"/>
    <property type="match status" value="1"/>
</dbReference>
<evidence type="ECO:0000256" key="3">
    <source>
        <dbReference type="ARBA" id="ARBA00022840"/>
    </source>
</evidence>
<keyword evidence="5" id="KW-0436">Ligase</keyword>
<keyword evidence="2 4" id="KW-0547">Nucleotide-binding</keyword>
<keyword evidence="4" id="KW-0460">Magnesium</keyword>
<dbReference type="GO" id="GO:0030272">
    <property type="term" value="F:5-formyltetrahydrofolate cyclo-ligase activity"/>
    <property type="evidence" value="ECO:0007669"/>
    <property type="project" value="UniProtKB-EC"/>
</dbReference>
<keyword evidence="3 4" id="KW-0067">ATP-binding</keyword>
<dbReference type="Pfam" id="PF01812">
    <property type="entry name" value="5-FTHF_cyc-lig"/>
    <property type="match status" value="1"/>
</dbReference>
<dbReference type="PIRSF" id="PIRSF006806">
    <property type="entry name" value="FTHF_cligase"/>
    <property type="match status" value="1"/>
</dbReference>
<name>A0ABW4C8I1_9BACL</name>
<dbReference type="NCBIfam" id="TIGR02727">
    <property type="entry name" value="MTHFS_bact"/>
    <property type="match status" value="1"/>
</dbReference>
<comment type="cofactor">
    <cofactor evidence="4">
        <name>Mg(2+)</name>
        <dbReference type="ChEBI" id="CHEBI:18420"/>
    </cofactor>
</comment>
<dbReference type="EMBL" id="JBHTNU010000007">
    <property type="protein sequence ID" value="MFD1427049.1"/>
    <property type="molecule type" value="Genomic_DNA"/>
</dbReference>
<evidence type="ECO:0000313" key="6">
    <source>
        <dbReference type="Proteomes" id="UP001597282"/>
    </source>
</evidence>
<comment type="catalytic activity">
    <reaction evidence="4">
        <text>(6S)-5-formyl-5,6,7,8-tetrahydrofolate + ATP = (6R)-5,10-methenyltetrahydrofolate + ADP + phosphate</text>
        <dbReference type="Rhea" id="RHEA:10488"/>
        <dbReference type="ChEBI" id="CHEBI:30616"/>
        <dbReference type="ChEBI" id="CHEBI:43474"/>
        <dbReference type="ChEBI" id="CHEBI:57455"/>
        <dbReference type="ChEBI" id="CHEBI:57457"/>
        <dbReference type="ChEBI" id="CHEBI:456216"/>
        <dbReference type="EC" id="6.3.3.2"/>
    </reaction>
</comment>
<dbReference type="PANTHER" id="PTHR23407">
    <property type="entry name" value="ATPASE INHIBITOR/5-FORMYLTETRAHYDROFOLATE CYCLO-LIGASE"/>
    <property type="match status" value="1"/>
</dbReference>
<keyword evidence="4" id="KW-0479">Metal-binding</keyword>
<comment type="similarity">
    <text evidence="1 4">Belongs to the 5-formyltetrahydrofolate cyclo-ligase family.</text>
</comment>
<gene>
    <name evidence="5" type="ORF">ACFQ4Y_08880</name>
</gene>
<organism evidence="5 6">
    <name type="scientific">Kroppenstedtia sanguinis</name>
    <dbReference type="NCBI Taxonomy" id="1380684"/>
    <lineage>
        <taxon>Bacteria</taxon>
        <taxon>Bacillati</taxon>
        <taxon>Bacillota</taxon>
        <taxon>Bacilli</taxon>
        <taxon>Bacillales</taxon>
        <taxon>Thermoactinomycetaceae</taxon>
        <taxon>Kroppenstedtia</taxon>
    </lineage>
</organism>
<evidence type="ECO:0000256" key="1">
    <source>
        <dbReference type="ARBA" id="ARBA00010638"/>
    </source>
</evidence>